<dbReference type="RefSeq" id="WP_135944812.1">
    <property type="nucleotide sequence ID" value="NZ_BMEI01000002.1"/>
</dbReference>
<sequence>MRPSVIVLAGLVLAGCATAVPAPQAPVRAASQESGRIDALPPQSLPDGECGLFFWTSASPHRFIVYENESRRAVKLVHDGEIIELGVVAQTVDMIVGDSFERLYPAPSHNLVFSVTGTIGERTRSGTRIERALLRVEQPSGAEIVQPVLGLRTCRTGSPVAPSPR</sequence>
<accession>A0A4S2HAX9</accession>
<protein>
    <recommendedName>
        <fullName evidence="4">DUF2846 domain-containing protein</fullName>
    </recommendedName>
</protein>
<proteinExistence type="predicted"/>
<evidence type="ECO:0000313" key="3">
    <source>
        <dbReference type="Proteomes" id="UP000305451"/>
    </source>
</evidence>
<reference evidence="2 3" key="1">
    <citation type="journal article" date="2013" name="Int. J. Syst. Evol. Microbiol.">
        <title>Marinicauda pacifica gen. nov., sp. nov., a prosthecate alphaproteobacterium of the family Hyphomonadaceae isolated from deep seawater.</title>
        <authorList>
            <person name="Zhang X.Y."/>
            <person name="Li G.W."/>
            <person name="Wang C.S."/>
            <person name="Zhang Y.J."/>
            <person name="Xu X.W."/>
            <person name="Li H."/>
            <person name="Liu A."/>
            <person name="Liu C."/>
            <person name="Xie B.B."/>
            <person name="Qin Q.L."/>
            <person name="Xu Z."/>
            <person name="Chen X.L."/>
            <person name="Zhou B.C."/>
            <person name="Zhang Y.Z."/>
        </authorList>
    </citation>
    <scope>NUCLEOTIDE SEQUENCE [LARGE SCALE GENOMIC DNA]</scope>
    <source>
        <strain evidence="2 3">P-1 km-3</strain>
    </source>
</reference>
<dbReference type="Proteomes" id="UP000305451">
    <property type="component" value="Unassembled WGS sequence"/>
</dbReference>
<evidence type="ECO:0008006" key="4">
    <source>
        <dbReference type="Google" id="ProtNLM"/>
    </source>
</evidence>
<name>A0A4S2HAX9_9PROT</name>
<evidence type="ECO:0000313" key="2">
    <source>
        <dbReference type="EMBL" id="TGY93095.1"/>
    </source>
</evidence>
<dbReference type="OrthoDB" id="7618985at2"/>
<comment type="caution">
    <text evidence="2">The sequence shown here is derived from an EMBL/GenBank/DDBJ whole genome shotgun (WGS) entry which is preliminary data.</text>
</comment>
<evidence type="ECO:0000256" key="1">
    <source>
        <dbReference type="SAM" id="SignalP"/>
    </source>
</evidence>
<gene>
    <name evidence="2" type="ORF">E5162_08515</name>
</gene>
<dbReference type="AlphaFoldDB" id="A0A4S2HAX9"/>
<feature type="signal peptide" evidence="1">
    <location>
        <begin position="1"/>
        <end position="19"/>
    </location>
</feature>
<dbReference type="EMBL" id="SRXV01000002">
    <property type="protein sequence ID" value="TGY93095.1"/>
    <property type="molecule type" value="Genomic_DNA"/>
</dbReference>
<dbReference type="PROSITE" id="PS51257">
    <property type="entry name" value="PROKAR_LIPOPROTEIN"/>
    <property type="match status" value="1"/>
</dbReference>
<organism evidence="2 3">
    <name type="scientific">Marinicauda pacifica</name>
    <dbReference type="NCBI Taxonomy" id="1133559"/>
    <lineage>
        <taxon>Bacteria</taxon>
        <taxon>Pseudomonadati</taxon>
        <taxon>Pseudomonadota</taxon>
        <taxon>Alphaproteobacteria</taxon>
        <taxon>Maricaulales</taxon>
        <taxon>Maricaulaceae</taxon>
        <taxon>Marinicauda</taxon>
    </lineage>
</organism>
<feature type="chain" id="PRO_5021007244" description="DUF2846 domain-containing protein" evidence="1">
    <location>
        <begin position="20"/>
        <end position="165"/>
    </location>
</feature>
<keyword evidence="1" id="KW-0732">Signal</keyword>
<keyword evidence="3" id="KW-1185">Reference proteome</keyword>